<accession>Q2AB34</accession>
<dbReference type="FunFam" id="1.20.1070.10:FF:000055">
    <property type="entry name" value="Taste receptor type 2"/>
    <property type="match status" value="1"/>
</dbReference>
<dbReference type="HOGENOM" id="CLU_072337_3_1_1"/>
<dbReference type="GeneTree" id="ENSGT01150000286961"/>
<feature type="transmembrane region" description="Helical" evidence="13">
    <location>
        <begin position="257"/>
        <end position="281"/>
    </location>
</feature>
<evidence type="ECO:0000256" key="11">
    <source>
        <dbReference type="RuleBase" id="RU004423"/>
    </source>
</evidence>
<keyword evidence="5 12" id="KW-0812">Transmembrane</keyword>
<keyword evidence="16" id="KW-1185">Reference proteome</keyword>
<dbReference type="EMBL" id="AB249821">
    <property type="protein sequence ID" value="BAE80433.1"/>
    <property type="molecule type" value="Genomic_DNA"/>
</dbReference>
<dbReference type="OrthoDB" id="8876749at2759"/>
<dbReference type="GeneID" id="100335100"/>
<evidence type="ECO:0000256" key="1">
    <source>
        <dbReference type="ARBA" id="ARBA00004141"/>
    </source>
</evidence>
<evidence type="ECO:0000256" key="10">
    <source>
        <dbReference type="ARBA" id="ARBA00023224"/>
    </source>
</evidence>
<dbReference type="CTD" id="100335100"/>
<dbReference type="RefSeq" id="NP_001165507.1">
    <property type="nucleotide sequence ID" value="NM_001172036.1"/>
</dbReference>
<dbReference type="PANTHER" id="PTHR11394">
    <property type="entry name" value="TASTE RECEPTOR TYPE 2"/>
    <property type="match status" value="1"/>
</dbReference>
<dbReference type="GO" id="GO:0004930">
    <property type="term" value="F:G protein-coupled receptor activity"/>
    <property type="evidence" value="ECO:0007669"/>
    <property type="project" value="UniProtKB-KW"/>
</dbReference>
<evidence type="ECO:0000256" key="9">
    <source>
        <dbReference type="ARBA" id="ARBA00023170"/>
    </source>
</evidence>
<dbReference type="Bgee" id="ENSXETG00000032397">
    <property type="expression patterns" value="Expressed in skeletal muscle tissue"/>
</dbReference>
<evidence type="ECO:0000313" key="16">
    <source>
        <dbReference type="Proteomes" id="UP000008143"/>
    </source>
</evidence>
<dbReference type="AGR" id="Xenbase:XB-GENE-29099647"/>
<keyword evidence="8 12" id="KW-0472">Membrane</keyword>
<dbReference type="Pfam" id="PF05296">
    <property type="entry name" value="TAS2R"/>
    <property type="match status" value="1"/>
</dbReference>
<keyword evidence="3 12" id="KW-0919">Taste</keyword>
<dbReference type="Gene3D" id="1.20.1070.10">
    <property type="entry name" value="Rhodopsin 7-helix transmembrane proteins"/>
    <property type="match status" value="1"/>
</dbReference>
<dbReference type="STRING" id="8364.ENSXETP00000034549"/>
<keyword evidence="4 12" id="KW-0716">Sensory transduction</keyword>
<reference evidence="17" key="4">
    <citation type="submission" date="2025-04" db="UniProtKB">
        <authorList>
            <consortium name="RefSeq"/>
        </authorList>
    </citation>
    <scope>IDENTIFICATION</scope>
</reference>
<name>Q2AB34_XENTR</name>
<dbReference type="GO" id="GO:0016020">
    <property type="term" value="C:membrane"/>
    <property type="evidence" value="ECO:0000318"/>
    <property type="project" value="GO_Central"/>
</dbReference>
<feature type="transmembrane region" description="Helical" evidence="13">
    <location>
        <begin position="128"/>
        <end position="154"/>
    </location>
</feature>
<sequence length="303" mass="34726">MLTVSQISWAVILIITWPCGFILNSSIVAVYLRTRKNEMKRGECDKILLAMACSNVLLLSMIAFDMTFVTYGLYIMFAKEFSLAISVILFFSIHFSFWLTACLSLFYCLRLVNFSHQVLTHLQRRMSIVVPLFLLASLLISWLINVPLIWMVQIDTNQNSTSIYQDYIFHYDRLYMIFNIVFGSTLPFVVTSLCIGLCLISLLKHVQSMRQHISQYWSPQLKSHVKAFRTMLLLLILNLIFFTTFGSLYLVQNNLGAVFQAVLWSATMFIPSGQATILIFGNSKFASTWSKALPMFGSCDRNV</sequence>
<proteinExistence type="inferred from homology"/>
<evidence type="ECO:0000256" key="2">
    <source>
        <dbReference type="ARBA" id="ARBA00007376"/>
    </source>
</evidence>
<dbReference type="GO" id="GO:0001580">
    <property type="term" value="P:detection of chemical stimulus involved in sensory perception of bitter taste"/>
    <property type="evidence" value="ECO:0000318"/>
    <property type="project" value="GO_Central"/>
</dbReference>
<dbReference type="KEGG" id="xtr:100335100"/>
<dbReference type="Xenbase" id="XB-GENE-29099647">
    <property type="gene designation" value="t2r53"/>
</dbReference>
<dbReference type="OMA" id="IYQDYIF"/>
<feature type="transmembrane region" description="Helical" evidence="13">
    <location>
        <begin position="56"/>
        <end position="77"/>
    </location>
</feature>
<evidence type="ECO:0000256" key="12">
    <source>
        <dbReference type="RuleBase" id="RU004424"/>
    </source>
</evidence>
<dbReference type="Proteomes" id="UP000008143">
    <property type="component" value="Chromosome 7"/>
</dbReference>
<evidence type="ECO:0000256" key="8">
    <source>
        <dbReference type="ARBA" id="ARBA00023136"/>
    </source>
</evidence>
<evidence type="ECO:0000256" key="6">
    <source>
        <dbReference type="ARBA" id="ARBA00022989"/>
    </source>
</evidence>
<protein>
    <recommendedName>
        <fullName evidence="12">Taste receptor type 2</fullName>
    </recommendedName>
</protein>
<evidence type="ECO:0000313" key="17">
    <source>
        <dbReference type="RefSeq" id="NP_001165507.1"/>
    </source>
</evidence>
<dbReference type="Ensembl" id="ENSXETT00000060343">
    <property type="protein sequence ID" value="ENSXETP00000058811"/>
    <property type="gene ID" value="ENSXETG00000032397"/>
</dbReference>
<evidence type="ECO:0000256" key="4">
    <source>
        <dbReference type="ARBA" id="ARBA00022606"/>
    </source>
</evidence>
<reference evidence="14 17" key="1">
    <citation type="journal article" date="2006" name="Mol. Biol. Evol.">
        <title>Lineage-specific expansions and contractions of the bitter taste receptor gene repertoire in vertebrates.</title>
        <authorList>
            <consortium name="SMBE Tri-National Young Investigators"/>
            <person name="Go Y."/>
        </authorList>
    </citation>
    <scope>NUCLEOTIDE SEQUENCE</scope>
</reference>
<comment type="similarity">
    <text evidence="2 11">Belongs to the G-protein coupled receptor T2R family.</text>
</comment>
<keyword evidence="10 12" id="KW-0807">Transducer</keyword>
<dbReference type="InterPro" id="IPR007960">
    <property type="entry name" value="TAS2R"/>
</dbReference>
<dbReference type="PaxDb" id="8364-ENSXETP00000058811"/>
<feature type="transmembrane region" description="Helical" evidence="13">
    <location>
        <begin position="174"/>
        <end position="203"/>
    </location>
</feature>
<organism evidence="14">
    <name type="scientific">Xenopus tropicalis</name>
    <name type="common">Western clawed frog</name>
    <name type="synonym">Silurana tropicalis</name>
    <dbReference type="NCBI Taxonomy" id="8364"/>
    <lineage>
        <taxon>Eukaryota</taxon>
        <taxon>Metazoa</taxon>
        <taxon>Chordata</taxon>
        <taxon>Craniata</taxon>
        <taxon>Vertebrata</taxon>
        <taxon>Euteleostomi</taxon>
        <taxon>Amphibia</taxon>
        <taxon>Batrachia</taxon>
        <taxon>Anura</taxon>
        <taxon>Pipoidea</taxon>
        <taxon>Pipidae</taxon>
        <taxon>Xenopodinae</taxon>
        <taxon>Xenopus</taxon>
        <taxon>Silurana</taxon>
    </lineage>
</organism>
<dbReference type="GO" id="GO:0033038">
    <property type="term" value="F:bitter taste receptor activity"/>
    <property type="evidence" value="ECO:0000318"/>
    <property type="project" value="GO_Central"/>
</dbReference>
<reference evidence="15" key="3">
    <citation type="submission" date="2020-05" db="UniProtKB">
        <authorList>
            <consortium name="Ensembl"/>
        </authorList>
    </citation>
    <scope>IDENTIFICATION</scope>
</reference>
<dbReference type="PANTHER" id="PTHR11394:SF156">
    <property type="entry name" value="TASTE RECEPTOR TYPE 2"/>
    <property type="match status" value="1"/>
</dbReference>
<evidence type="ECO:0000256" key="5">
    <source>
        <dbReference type="ARBA" id="ARBA00022692"/>
    </source>
</evidence>
<feature type="transmembrane region" description="Helical" evidence="13">
    <location>
        <begin position="83"/>
        <end position="107"/>
    </location>
</feature>
<dbReference type="SUPFAM" id="SSF81321">
    <property type="entry name" value="Family A G protein-coupled receptor-like"/>
    <property type="match status" value="1"/>
</dbReference>
<keyword evidence="7 12" id="KW-0297">G-protein coupled receptor</keyword>
<evidence type="ECO:0000256" key="3">
    <source>
        <dbReference type="ARBA" id="ARBA00022480"/>
    </source>
</evidence>
<comment type="subcellular location">
    <subcellularLocation>
        <location evidence="1 12">Membrane</location>
        <topology evidence="1 12">Multi-pass membrane protein</topology>
    </subcellularLocation>
</comment>
<dbReference type="AlphaFoldDB" id="Q2AB34"/>
<evidence type="ECO:0000313" key="15">
    <source>
        <dbReference type="Ensembl" id="ENSXETP00000058811"/>
    </source>
</evidence>
<keyword evidence="9 12" id="KW-0675">Receptor</keyword>
<gene>
    <name evidence="15 17 18" type="primary">t2r53</name>
</gene>
<evidence type="ECO:0000256" key="13">
    <source>
        <dbReference type="SAM" id="Phobius"/>
    </source>
</evidence>
<evidence type="ECO:0000256" key="7">
    <source>
        <dbReference type="ARBA" id="ARBA00023040"/>
    </source>
</evidence>
<feature type="transmembrane region" description="Helical" evidence="13">
    <location>
        <begin position="6"/>
        <end position="32"/>
    </location>
</feature>
<evidence type="ECO:0000313" key="18">
    <source>
        <dbReference type="Xenbase" id="XB-GENE-29099647"/>
    </source>
</evidence>
<evidence type="ECO:0000313" key="14">
    <source>
        <dbReference type="EMBL" id="BAE80433.1"/>
    </source>
</evidence>
<keyword evidence="6 13" id="KW-1133">Transmembrane helix</keyword>
<feature type="transmembrane region" description="Helical" evidence="13">
    <location>
        <begin position="231"/>
        <end position="251"/>
    </location>
</feature>
<reference evidence="15" key="2">
    <citation type="journal article" date="2010" name="Science">
        <title>The genome of the Western clawed frog Xenopus tropicalis.</title>
        <authorList>
            <person name="Hellsten U."/>
            <person name="Harland R.M."/>
            <person name="Gilchrist M.J."/>
            <person name="Hendrix D."/>
            <person name="Jurka J."/>
            <person name="Kapitonov V."/>
            <person name="Ovcharenko I."/>
            <person name="Putnam N.H."/>
            <person name="Shu S."/>
            <person name="Taher L."/>
            <person name="Blitz I.L."/>
            <person name="Blumberg B."/>
            <person name="Dichmann D.S."/>
            <person name="Dubchak I."/>
            <person name="Amaya E."/>
            <person name="Detter J.C."/>
            <person name="Fletcher R."/>
            <person name="Gerhard D.S."/>
            <person name="Goodstein D."/>
            <person name="Graves T."/>
            <person name="Grigoriev I.V."/>
            <person name="Grimwood J."/>
            <person name="Kawashima T."/>
            <person name="Lindquist E."/>
            <person name="Lucas S.M."/>
            <person name="Mead P.E."/>
            <person name="Mitros T."/>
            <person name="Ogino H."/>
            <person name="Ohta Y."/>
            <person name="Poliakov A.V."/>
            <person name="Pollet N."/>
            <person name="Robert J."/>
            <person name="Salamov A."/>
            <person name="Sater A.K."/>
            <person name="Schmutz J."/>
            <person name="Terry A."/>
            <person name="Vize P.D."/>
            <person name="Warren W.C."/>
            <person name="Wells D."/>
            <person name="Wills A."/>
            <person name="Wilson R.K."/>
            <person name="Zimmerman L.B."/>
            <person name="Zorn A.M."/>
            <person name="Grainger R."/>
            <person name="Grammer T."/>
            <person name="Khokha M.K."/>
            <person name="Richardson P.M."/>
            <person name="Rokhsar D.S."/>
        </authorList>
    </citation>
    <scope>NUCLEOTIDE SEQUENCE [LARGE SCALE GENOMIC DNA]</scope>
    <source>
        <strain evidence="15">Nigerian</strain>
    </source>
</reference>